<gene>
    <name evidence="1" type="ORF">FG385_12150</name>
</gene>
<reference evidence="1 2" key="1">
    <citation type="submission" date="2019-06" db="EMBL/GenBank/DDBJ databases">
        <title>Amycolatopsis alkalitolerans sp. nov., isolated from Gastrodia elata Blume.</title>
        <authorList>
            <person name="Narsing Rao M.P."/>
            <person name="Li W.J."/>
        </authorList>
    </citation>
    <scope>NUCLEOTIDE SEQUENCE [LARGE SCALE GENOMIC DNA]</scope>
    <source>
        <strain evidence="1 2">SYSUP0005</strain>
    </source>
</reference>
<dbReference type="SUPFAM" id="SSF53092">
    <property type="entry name" value="Creatinase/prolidase N-terminal domain"/>
    <property type="match status" value="1"/>
</dbReference>
<proteinExistence type="predicted"/>
<keyword evidence="2" id="KW-1185">Reference proteome</keyword>
<protein>
    <recommendedName>
        <fullName evidence="3">Creatinase N-terminal domain-containing protein</fullName>
    </recommendedName>
</protein>
<dbReference type="OrthoDB" id="2063713at2"/>
<evidence type="ECO:0000313" key="2">
    <source>
        <dbReference type="Proteomes" id="UP000305546"/>
    </source>
</evidence>
<sequence length="306" mass="33115">MKRGLVVRDPAEIPETEWRQRIERVRWQLGADVALVYGDVYRSDDIAYLTNLCIYWNEGILAIPADDEPAFLTKLSPRVHPWMRRTSTLTDLRSGKAFGALVTAFLDGREPGTLGLVDASLWPAALIDEVTEAASGWQVRPLEGLVRQFRLRPSDAERALLRQAGAVLAEAAAATGALPRQDKISAAEKIVRSGGFTDVLIRASDSSVEITGQYRNSWLRVARDSALSPQLRDAVDAVRAGVKAGSVPGARIVHHADLSTDGEYADQPADRVLNAGEVVVVAVERGEAVAAETVLVTESGKEVLTA</sequence>
<accession>A0A5C4M6S0</accession>
<dbReference type="Proteomes" id="UP000305546">
    <property type="component" value="Unassembled WGS sequence"/>
</dbReference>
<evidence type="ECO:0008006" key="3">
    <source>
        <dbReference type="Google" id="ProtNLM"/>
    </source>
</evidence>
<dbReference type="AlphaFoldDB" id="A0A5C4M6S0"/>
<organism evidence="1 2">
    <name type="scientific">Amycolatopsis alkalitolerans</name>
    <dbReference type="NCBI Taxonomy" id="2547244"/>
    <lineage>
        <taxon>Bacteria</taxon>
        <taxon>Bacillati</taxon>
        <taxon>Actinomycetota</taxon>
        <taxon>Actinomycetes</taxon>
        <taxon>Pseudonocardiales</taxon>
        <taxon>Pseudonocardiaceae</taxon>
        <taxon>Amycolatopsis</taxon>
    </lineage>
</organism>
<evidence type="ECO:0000313" key="1">
    <source>
        <dbReference type="EMBL" id="TNC26497.1"/>
    </source>
</evidence>
<dbReference type="RefSeq" id="WP_139096786.1">
    <property type="nucleotide sequence ID" value="NZ_VDFW01000008.1"/>
</dbReference>
<dbReference type="InterPro" id="IPR029149">
    <property type="entry name" value="Creatin/AminoP/Spt16_N"/>
</dbReference>
<name>A0A5C4M6S0_9PSEU</name>
<comment type="caution">
    <text evidence="1">The sequence shown here is derived from an EMBL/GenBank/DDBJ whole genome shotgun (WGS) entry which is preliminary data.</text>
</comment>
<dbReference type="EMBL" id="VDFW01000008">
    <property type="protein sequence ID" value="TNC26497.1"/>
    <property type="molecule type" value="Genomic_DNA"/>
</dbReference>